<dbReference type="Pfam" id="PF08016">
    <property type="entry name" value="PKD_channel"/>
    <property type="match status" value="1"/>
</dbReference>
<evidence type="ECO:0000256" key="3">
    <source>
        <dbReference type="ARBA" id="ARBA00022692"/>
    </source>
</evidence>
<evidence type="ECO:0000313" key="12">
    <source>
        <dbReference type="Proteomes" id="UP001164746"/>
    </source>
</evidence>
<feature type="transmembrane region" description="Helical" evidence="9">
    <location>
        <begin position="888"/>
        <end position="911"/>
    </location>
</feature>
<dbReference type="PANTHER" id="PTHR10877">
    <property type="entry name" value="POLYCYSTIN FAMILY MEMBER"/>
    <property type="match status" value="1"/>
</dbReference>
<sequence length="966" mass="110485">TEWKPSVNRIVCNCKEVTDLVFANSFFVAPNTIDFATVFLKFSPLSQAAVLGALSSLLLIYIVAVLFLIGLDRRDQLKWGVTPLRDNTLGDSNYYLIKIMTGMRRGAGTTSRIAFVLTGAEDDTGPREMFDGIRKEFSTGSIMSFFMATKQHLGPLEHLYIWHDNQGDGDEASWYLNQVVVYDVETKTVYTFVAEKWLSVETEVDTSISVTVPETPVQFESRFFYHARDRLSESHMWVSILYRPQTSTFTRIQRASCALVYICLTMIANAMYFDPGDEYESPPLVQAGPFRFTAQQIFISIVCALITTPPVMLLIFLFKRTKRRPPGAGIYCSCCCSGSCCRSCSVHIFCMGLVFSGYNCPSVLCVAVQYAVGKTEVRRMVVLIAFVLACIFKTSREDKTIDVSVMCANYRKSIGDTQDNVSSSITILKRLTDEYRSYVCKYIMSYSRHQICFFFVLFIALPRSITKPLKGANLERVANIVKNKQDLMAVFQDILLNMLFMFIIFSIAFSNRDDRSYQLHEETINQFVTPWRKPHLAKIKTQGDMYTWLNVSVIPSLFPEFDINGSPLQWSDKKFIAGYNTMRLGPPRLRQLRAKNAVDIWGLPLSGFYTTYGGGGYIAQFDVGRDVSIELVNEMFRALWVDRQTRAVFFEFTLYSPSTNMFIYNVFLIEFPQTGGAFTTYWVYPIRVYTHVGAIGTFTLCCEVIFVIYLVVLLVKLCIRIYQKRMEFFSEFWQVYELVMFSLGVTSIAIFAIRLGFTNMTINKYKENIKYFVNFSHIVFWDQILVACLSILVFMATLRFLEVFATSKKVSALVNVFRECGKDLFWYGTAFLHMFLGFSFLGYLLFGSRLLSYMSVFKCLGTLFISIIGKSKFTEINEMQPLMAKIFFICYILTIVFFALSIFLSILGASIDSSVQDAKADCKEDLFELLIRRVKTMFTKPDASRKSSPNMPSQRSSDKINRMCKH</sequence>
<dbReference type="InterPro" id="IPR013122">
    <property type="entry name" value="PKD1_2_channel"/>
</dbReference>
<feature type="compositionally biased region" description="Basic and acidic residues" evidence="8">
    <location>
        <begin position="956"/>
        <end position="966"/>
    </location>
</feature>
<evidence type="ECO:0000256" key="6">
    <source>
        <dbReference type="ARBA" id="ARBA00023136"/>
    </source>
</evidence>
<evidence type="ECO:0000256" key="1">
    <source>
        <dbReference type="ARBA" id="ARBA00004141"/>
    </source>
</evidence>
<feature type="transmembrane region" description="Helical" evidence="9">
    <location>
        <begin position="489"/>
        <end position="509"/>
    </location>
</feature>
<evidence type="ECO:0000313" key="11">
    <source>
        <dbReference type="EMBL" id="WAR15291.1"/>
    </source>
</evidence>
<dbReference type="PANTHER" id="PTHR10877:SF150">
    <property type="entry name" value="REJ DOMAIN-CONTAINING PROTEIN"/>
    <property type="match status" value="1"/>
</dbReference>
<keyword evidence="4" id="KW-0732">Signal</keyword>
<dbReference type="SUPFAM" id="SSF49723">
    <property type="entry name" value="Lipase/lipooxygenase domain (PLAT/LH2 domain)"/>
    <property type="match status" value="1"/>
</dbReference>
<evidence type="ECO:0000256" key="9">
    <source>
        <dbReference type="SAM" id="Phobius"/>
    </source>
</evidence>
<feature type="transmembrane region" description="Helical" evidence="9">
    <location>
        <begin position="293"/>
        <end position="318"/>
    </location>
</feature>
<feature type="compositionally biased region" description="Polar residues" evidence="8">
    <location>
        <begin position="946"/>
        <end position="955"/>
    </location>
</feature>
<comment type="similarity">
    <text evidence="2">Belongs to the polycystin family.</text>
</comment>
<dbReference type="EMBL" id="CP111020">
    <property type="protein sequence ID" value="WAR15291.1"/>
    <property type="molecule type" value="Genomic_DNA"/>
</dbReference>
<name>A0ABY7F387_MYAAR</name>
<dbReference type="InterPro" id="IPR051223">
    <property type="entry name" value="Polycystin"/>
</dbReference>
<keyword evidence="6 9" id="KW-0472">Membrane</keyword>
<comment type="caution">
    <text evidence="7">Lacks conserved residue(s) required for the propagation of feature annotation.</text>
</comment>
<accession>A0ABY7F387</accession>
<dbReference type="PROSITE" id="PS50095">
    <property type="entry name" value="PLAT"/>
    <property type="match status" value="1"/>
</dbReference>
<evidence type="ECO:0000259" key="10">
    <source>
        <dbReference type="PROSITE" id="PS50095"/>
    </source>
</evidence>
<protein>
    <submittedName>
        <fullName evidence="11">PKD2-like protein</fullName>
    </submittedName>
</protein>
<gene>
    <name evidence="11" type="ORF">MAR_005396</name>
</gene>
<dbReference type="InterPro" id="IPR046791">
    <property type="entry name" value="Polycystin_dom"/>
</dbReference>
<proteinExistence type="inferred from homology"/>
<feature type="transmembrane region" description="Helical" evidence="9">
    <location>
        <begin position="784"/>
        <end position="804"/>
    </location>
</feature>
<organism evidence="11 12">
    <name type="scientific">Mya arenaria</name>
    <name type="common">Soft-shell clam</name>
    <dbReference type="NCBI Taxonomy" id="6604"/>
    <lineage>
        <taxon>Eukaryota</taxon>
        <taxon>Metazoa</taxon>
        <taxon>Spiralia</taxon>
        <taxon>Lophotrochozoa</taxon>
        <taxon>Mollusca</taxon>
        <taxon>Bivalvia</taxon>
        <taxon>Autobranchia</taxon>
        <taxon>Heteroconchia</taxon>
        <taxon>Euheterodonta</taxon>
        <taxon>Imparidentia</taxon>
        <taxon>Neoheterodontei</taxon>
        <taxon>Myida</taxon>
        <taxon>Myoidea</taxon>
        <taxon>Myidae</taxon>
        <taxon>Mya</taxon>
    </lineage>
</organism>
<feature type="domain" description="PLAT" evidence="10">
    <location>
        <begin position="93"/>
        <end position="212"/>
    </location>
</feature>
<dbReference type="Gene3D" id="2.60.60.20">
    <property type="entry name" value="PLAT/LH2 domain"/>
    <property type="match status" value="1"/>
</dbReference>
<keyword evidence="3 9" id="KW-0812">Transmembrane</keyword>
<dbReference type="InterPro" id="IPR001024">
    <property type="entry name" value="PLAT/LH2_dom"/>
</dbReference>
<feature type="transmembrane region" description="Helical" evidence="9">
    <location>
        <begin position="735"/>
        <end position="757"/>
    </location>
</feature>
<dbReference type="InterPro" id="IPR036392">
    <property type="entry name" value="PLAT/LH2_dom_sf"/>
</dbReference>
<evidence type="ECO:0000256" key="5">
    <source>
        <dbReference type="ARBA" id="ARBA00022989"/>
    </source>
</evidence>
<keyword evidence="12" id="KW-1185">Reference proteome</keyword>
<feature type="transmembrane region" description="Helical" evidence="9">
    <location>
        <begin position="824"/>
        <end position="844"/>
    </location>
</feature>
<dbReference type="Proteomes" id="UP001164746">
    <property type="component" value="Chromosome 9"/>
</dbReference>
<feature type="region of interest" description="Disordered" evidence="8">
    <location>
        <begin position="940"/>
        <end position="966"/>
    </location>
</feature>
<evidence type="ECO:0000256" key="7">
    <source>
        <dbReference type="PROSITE-ProRule" id="PRU00152"/>
    </source>
</evidence>
<evidence type="ECO:0000256" key="8">
    <source>
        <dbReference type="SAM" id="MobiDB-lite"/>
    </source>
</evidence>
<dbReference type="Pfam" id="PF20519">
    <property type="entry name" value="Polycystin_dom"/>
    <property type="match status" value="1"/>
</dbReference>
<feature type="transmembrane region" description="Helical" evidence="9">
    <location>
        <begin position="690"/>
        <end position="715"/>
    </location>
</feature>
<evidence type="ECO:0000256" key="2">
    <source>
        <dbReference type="ARBA" id="ARBA00007200"/>
    </source>
</evidence>
<reference evidence="11" key="1">
    <citation type="submission" date="2022-11" db="EMBL/GenBank/DDBJ databases">
        <title>Centuries of genome instability and evolution in soft-shell clam transmissible cancer (bioRxiv).</title>
        <authorList>
            <person name="Hart S.F.M."/>
            <person name="Yonemitsu M.A."/>
            <person name="Giersch R.M."/>
            <person name="Beal B.F."/>
            <person name="Arriagada G."/>
            <person name="Davis B.W."/>
            <person name="Ostrander E.A."/>
            <person name="Goff S.P."/>
            <person name="Metzger M.J."/>
        </authorList>
    </citation>
    <scope>NUCLEOTIDE SEQUENCE</scope>
    <source>
        <strain evidence="11">MELC-2E11</strain>
        <tissue evidence="11">Siphon/mantle</tissue>
    </source>
</reference>
<comment type="subcellular location">
    <subcellularLocation>
        <location evidence="1">Membrane</location>
        <topology evidence="1">Multi-pass membrane protein</topology>
    </subcellularLocation>
</comment>
<evidence type="ECO:0000256" key="4">
    <source>
        <dbReference type="ARBA" id="ARBA00022729"/>
    </source>
</evidence>
<dbReference type="Pfam" id="PF01477">
    <property type="entry name" value="PLAT"/>
    <property type="match status" value="1"/>
</dbReference>
<dbReference type="SMART" id="SM00308">
    <property type="entry name" value="LH2"/>
    <property type="match status" value="1"/>
</dbReference>
<feature type="transmembrane region" description="Helical" evidence="9">
    <location>
        <begin position="48"/>
        <end position="69"/>
    </location>
</feature>
<feature type="transmembrane region" description="Helical" evidence="9">
    <location>
        <begin position="850"/>
        <end position="868"/>
    </location>
</feature>
<feature type="non-terminal residue" evidence="11">
    <location>
        <position position="966"/>
    </location>
</feature>
<feature type="transmembrane region" description="Helical" evidence="9">
    <location>
        <begin position="255"/>
        <end position="273"/>
    </location>
</feature>
<feature type="transmembrane region" description="Helical" evidence="9">
    <location>
        <begin position="451"/>
        <end position="469"/>
    </location>
</feature>
<keyword evidence="5 9" id="KW-1133">Transmembrane helix</keyword>